<name>A0AAJ8MJF8_9TREE</name>
<evidence type="ECO:0000256" key="1">
    <source>
        <dbReference type="SAM" id="MobiDB-lite"/>
    </source>
</evidence>
<sequence>MDKPHYQQNGPGPGMYQASDGNWYPVSQMPQGHGHGYGGQQGSFYGQYGQQQPMQPGPQPVYIQQQKADNNTGCWGESAPDIYIPTLLLEFMIITLEKHRAYKCLMRVAGICAGLCCLNLGLCLC</sequence>
<feature type="compositionally biased region" description="Low complexity" evidence="1">
    <location>
        <begin position="42"/>
        <end position="54"/>
    </location>
</feature>
<feature type="region of interest" description="Disordered" evidence="1">
    <location>
        <begin position="1"/>
        <end position="59"/>
    </location>
</feature>
<evidence type="ECO:0000313" key="2">
    <source>
        <dbReference type="EMBL" id="WWC63964.1"/>
    </source>
</evidence>
<reference evidence="2" key="1">
    <citation type="submission" date="2013-07" db="EMBL/GenBank/DDBJ databases">
        <authorList>
            <consortium name="The Broad Institute Genome Sequencing Platform"/>
            <person name="Cuomo C."/>
            <person name="Litvintseva A."/>
            <person name="Chen Y."/>
            <person name="Heitman J."/>
            <person name="Sun S."/>
            <person name="Springer D."/>
            <person name="Dromer F."/>
            <person name="Young S.K."/>
            <person name="Zeng Q."/>
            <person name="Gargeya S."/>
            <person name="Fitzgerald M."/>
            <person name="Abouelleil A."/>
            <person name="Alvarado L."/>
            <person name="Berlin A.M."/>
            <person name="Chapman S.B."/>
            <person name="Dewar J."/>
            <person name="Goldberg J."/>
            <person name="Griggs A."/>
            <person name="Gujja S."/>
            <person name="Hansen M."/>
            <person name="Howarth C."/>
            <person name="Imamovic A."/>
            <person name="Larimer J."/>
            <person name="McCowan C."/>
            <person name="Murphy C."/>
            <person name="Pearson M."/>
            <person name="Priest M."/>
            <person name="Roberts A."/>
            <person name="Saif S."/>
            <person name="Shea T."/>
            <person name="Sykes S."/>
            <person name="Wortman J."/>
            <person name="Nusbaum C."/>
            <person name="Birren B."/>
        </authorList>
    </citation>
    <scope>NUCLEOTIDE SEQUENCE</scope>
    <source>
        <strain evidence="2">CBS 10117</strain>
    </source>
</reference>
<gene>
    <name evidence="2" type="ORF">I303_106570</name>
</gene>
<protein>
    <submittedName>
        <fullName evidence="2">Uncharacterized protein</fullName>
    </submittedName>
</protein>
<reference evidence="2" key="2">
    <citation type="submission" date="2024-02" db="EMBL/GenBank/DDBJ databases">
        <title>Comparative genomics of Cryptococcus and Kwoniella reveals pathogenesis evolution and contrasting modes of karyotype evolution via chromosome fusion or intercentromeric recombination.</title>
        <authorList>
            <person name="Coelho M.A."/>
            <person name="David-Palma M."/>
            <person name="Shea T."/>
            <person name="Bowers K."/>
            <person name="McGinley-Smith S."/>
            <person name="Mohammad A.W."/>
            <person name="Gnirke A."/>
            <person name="Yurkov A.M."/>
            <person name="Nowrousian M."/>
            <person name="Sun S."/>
            <person name="Cuomo C.A."/>
            <person name="Heitman J."/>
        </authorList>
    </citation>
    <scope>NUCLEOTIDE SEQUENCE</scope>
    <source>
        <strain evidence="2">CBS 10117</strain>
    </source>
</reference>
<evidence type="ECO:0000313" key="3">
    <source>
        <dbReference type="Proteomes" id="UP000078595"/>
    </source>
</evidence>
<dbReference type="GeneID" id="28971872"/>
<dbReference type="AlphaFoldDB" id="A0AAJ8MJF8"/>
<feature type="compositionally biased region" description="Polar residues" evidence="1">
    <location>
        <begin position="1"/>
        <end position="10"/>
    </location>
</feature>
<keyword evidence="3" id="KW-1185">Reference proteome</keyword>
<accession>A0AAJ8MJF8</accession>
<proteinExistence type="predicted"/>
<organism evidence="2 3">
    <name type="scientific">Kwoniella dejecticola CBS 10117</name>
    <dbReference type="NCBI Taxonomy" id="1296121"/>
    <lineage>
        <taxon>Eukaryota</taxon>
        <taxon>Fungi</taxon>
        <taxon>Dikarya</taxon>
        <taxon>Basidiomycota</taxon>
        <taxon>Agaricomycotina</taxon>
        <taxon>Tremellomycetes</taxon>
        <taxon>Tremellales</taxon>
        <taxon>Cryptococcaceae</taxon>
        <taxon>Kwoniella</taxon>
    </lineage>
</organism>
<dbReference type="KEGG" id="kdj:28971872"/>
<dbReference type="EMBL" id="CP144537">
    <property type="protein sequence ID" value="WWC63964.1"/>
    <property type="molecule type" value="Genomic_DNA"/>
</dbReference>
<dbReference type="RefSeq" id="XP_018259245.2">
    <property type="nucleotide sequence ID" value="XM_018411433.2"/>
</dbReference>
<dbReference type="Proteomes" id="UP000078595">
    <property type="component" value="Chromosome 8"/>
</dbReference>